<feature type="compositionally biased region" description="Polar residues" evidence="1">
    <location>
        <begin position="109"/>
        <end position="118"/>
    </location>
</feature>
<protein>
    <submittedName>
        <fullName evidence="2">Uncharacterized protein</fullName>
    </submittedName>
</protein>
<dbReference type="EMBL" id="MU001670">
    <property type="protein sequence ID" value="KAF2462398.1"/>
    <property type="molecule type" value="Genomic_DNA"/>
</dbReference>
<feature type="non-terminal residue" evidence="2">
    <location>
        <position position="1"/>
    </location>
</feature>
<proteinExistence type="predicted"/>
<feature type="region of interest" description="Disordered" evidence="1">
    <location>
        <begin position="84"/>
        <end position="146"/>
    </location>
</feature>
<feature type="region of interest" description="Disordered" evidence="1">
    <location>
        <begin position="161"/>
        <end position="234"/>
    </location>
</feature>
<dbReference type="Proteomes" id="UP000799766">
    <property type="component" value="Unassembled WGS sequence"/>
</dbReference>
<reference evidence="2" key="1">
    <citation type="journal article" date="2020" name="Stud. Mycol.">
        <title>101 Dothideomycetes genomes: a test case for predicting lifestyles and emergence of pathogens.</title>
        <authorList>
            <person name="Haridas S."/>
            <person name="Albert R."/>
            <person name="Binder M."/>
            <person name="Bloem J."/>
            <person name="Labutti K."/>
            <person name="Salamov A."/>
            <person name="Andreopoulos B."/>
            <person name="Baker S."/>
            <person name="Barry K."/>
            <person name="Bills G."/>
            <person name="Bluhm B."/>
            <person name="Cannon C."/>
            <person name="Castanera R."/>
            <person name="Culley D."/>
            <person name="Daum C."/>
            <person name="Ezra D."/>
            <person name="Gonzalez J."/>
            <person name="Henrissat B."/>
            <person name="Kuo A."/>
            <person name="Liang C."/>
            <person name="Lipzen A."/>
            <person name="Lutzoni F."/>
            <person name="Magnuson J."/>
            <person name="Mondo S."/>
            <person name="Nolan M."/>
            <person name="Ohm R."/>
            <person name="Pangilinan J."/>
            <person name="Park H.-J."/>
            <person name="Ramirez L."/>
            <person name="Alfaro M."/>
            <person name="Sun H."/>
            <person name="Tritt A."/>
            <person name="Yoshinaga Y."/>
            <person name="Zwiers L.-H."/>
            <person name="Turgeon B."/>
            <person name="Goodwin S."/>
            <person name="Spatafora J."/>
            <person name="Crous P."/>
            <person name="Grigoriev I."/>
        </authorList>
    </citation>
    <scope>NUCLEOTIDE SEQUENCE</scope>
    <source>
        <strain evidence="2">ATCC 16933</strain>
    </source>
</reference>
<keyword evidence="3" id="KW-1185">Reference proteome</keyword>
<name>A0A6A6PEI8_9PEZI</name>
<organism evidence="2 3">
    <name type="scientific">Lineolata rhizophorae</name>
    <dbReference type="NCBI Taxonomy" id="578093"/>
    <lineage>
        <taxon>Eukaryota</taxon>
        <taxon>Fungi</taxon>
        <taxon>Dikarya</taxon>
        <taxon>Ascomycota</taxon>
        <taxon>Pezizomycotina</taxon>
        <taxon>Dothideomycetes</taxon>
        <taxon>Dothideomycetes incertae sedis</taxon>
        <taxon>Lineolatales</taxon>
        <taxon>Lineolataceae</taxon>
        <taxon>Lineolata</taxon>
    </lineage>
</organism>
<gene>
    <name evidence="2" type="ORF">BDY21DRAFT_390117</name>
</gene>
<evidence type="ECO:0000313" key="2">
    <source>
        <dbReference type="EMBL" id="KAF2462398.1"/>
    </source>
</evidence>
<evidence type="ECO:0000313" key="3">
    <source>
        <dbReference type="Proteomes" id="UP000799766"/>
    </source>
</evidence>
<accession>A0A6A6PEI8</accession>
<dbReference type="AlphaFoldDB" id="A0A6A6PEI8"/>
<evidence type="ECO:0000256" key="1">
    <source>
        <dbReference type="SAM" id="MobiDB-lite"/>
    </source>
</evidence>
<feature type="compositionally biased region" description="Basic and acidic residues" evidence="1">
    <location>
        <begin position="173"/>
        <end position="185"/>
    </location>
</feature>
<sequence>LHPKQRLNDEALRPLPNETIEPNFRDGRRAIPSCLLSSDVELAAHPDSRARARRCHLLVGATIHGPKHVHLEIHVLQLAPGVPSPCPRHDGASLPPPASQTPPRAESPFSASGSATTQSEERSTTVSGPRPARLGPSRAAGRRRIAVHAGDPQVLLRVRARAGAAADAGPEEPAERGGEADAKDGDADDEEVLVVLGADVGGGVAAGARGRGGRRSGRGIGGHSDAGRGLQLMG</sequence>